<dbReference type="InterPro" id="IPR011880">
    <property type="entry name" value="PA_CoA_ligase"/>
</dbReference>
<organism evidence="13 14">
    <name type="scientific">Enteroscipio rubneri</name>
    <dbReference type="NCBI Taxonomy" id="2070686"/>
    <lineage>
        <taxon>Bacteria</taxon>
        <taxon>Bacillati</taxon>
        <taxon>Actinomycetota</taxon>
        <taxon>Coriobacteriia</taxon>
        <taxon>Eggerthellales</taxon>
        <taxon>Eggerthellaceae</taxon>
        <taxon>Enteroscipio</taxon>
    </lineage>
</organism>
<dbReference type="InterPro" id="IPR000873">
    <property type="entry name" value="AMP-dep_synth/lig_dom"/>
</dbReference>
<dbReference type="GO" id="GO:0010124">
    <property type="term" value="P:phenylacetate catabolic process"/>
    <property type="evidence" value="ECO:0007669"/>
    <property type="project" value="InterPro"/>
</dbReference>
<comment type="similarity">
    <text evidence="7">Belongs to the phenylacetyl-CoA ligase family.</text>
</comment>
<dbReference type="InterPro" id="IPR051414">
    <property type="entry name" value="Adenylate-forming_Reductase"/>
</dbReference>
<evidence type="ECO:0000256" key="9">
    <source>
        <dbReference type="ARBA" id="ARBA00068695"/>
    </source>
</evidence>
<dbReference type="EC" id="6.2.1.30" evidence="8"/>
<feature type="domain" description="AMP-dependent synthetase/ligase" evidence="11">
    <location>
        <begin position="59"/>
        <end position="269"/>
    </location>
</feature>
<comment type="caution">
    <text evidence="13">The sequence shown here is derived from an EMBL/GenBank/DDBJ whole genome shotgun (WGS) entry which is preliminary data.</text>
</comment>
<dbReference type="PANTHER" id="PTHR43439">
    <property type="entry name" value="PHENYLACETATE-COENZYME A LIGASE"/>
    <property type="match status" value="1"/>
</dbReference>
<dbReference type="CDD" id="cd05913">
    <property type="entry name" value="PaaK"/>
    <property type="match status" value="1"/>
</dbReference>
<dbReference type="InterPro" id="IPR045851">
    <property type="entry name" value="AMP-bd_C_sf"/>
</dbReference>
<gene>
    <name evidence="13" type="ORF">C2L71_06450</name>
</gene>
<reference evidence="14" key="1">
    <citation type="submission" date="2018-01" db="EMBL/GenBank/DDBJ databases">
        <title>Rubneribacter badeniensis gen. nov., sp. nov., and Colonibacter rubneri, gen. nov., sp. nov., WGS of new members of the Eggerthellaceae.</title>
        <authorList>
            <person name="Danylec N."/>
            <person name="Stoll D.A."/>
            <person name="Doetsch A."/>
            <person name="Kulling S.E."/>
            <person name="Huch M."/>
        </authorList>
    </citation>
    <scope>NUCLEOTIDE SEQUENCE [LARGE SCALE GENOMIC DNA]</scope>
    <source>
        <strain evidence="14">ResAG-96</strain>
    </source>
</reference>
<dbReference type="Proteomes" id="UP000236197">
    <property type="component" value="Unassembled WGS sequence"/>
</dbReference>
<sequence>MQLTSDQFALIKDQFKTLKERSPFYASKFEGIDLADVQTQEDFEKLPFSEKDDLRNAYPLGLQAVPDEEIVRVHSSSGTTGTPVVIPYTKQDVIDWAIQFARCYETAGITNKDRIHITPGYGLWTAGIGFQLGAERLGAMAIPMGPGNTEKQLRMMQDLKSTVLCATSSYALLLAEEIAERGIRDKICLSKGVIGSERWGDKMRQRIAGELGVEIYDIYGLTEVYGPGIGISCDEHHGMHVWDDYVYCEIVDQITGEPVPDGEVGELVLTTLRKQGAPLIRYRTHDLTRIIPGDCPCAFGHRHPRIDTLTGRTDDMFKVKGCNIFPAQVEEVISITDGASSEYQVMIEHIMGKDVLTVLFETPLEGESKERAEQELAMIFKAKCGCTPDAKGVPMGELPRSEKKTKRIFDSRY</sequence>
<comment type="subunit">
    <text evidence="1">Monomer.</text>
</comment>
<evidence type="ECO:0000256" key="1">
    <source>
        <dbReference type="ARBA" id="ARBA00011245"/>
    </source>
</evidence>
<dbReference type="PANTHER" id="PTHR43439:SF2">
    <property type="entry name" value="ENZYME, PUTATIVE (JCVI)-RELATED"/>
    <property type="match status" value="1"/>
</dbReference>
<keyword evidence="4 13" id="KW-0436">Ligase</keyword>
<dbReference type="Gene3D" id="3.30.300.30">
    <property type="match status" value="1"/>
</dbReference>
<dbReference type="Pfam" id="PF14535">
    <property type="entry name" value="AMP-binding_C_2"/>
    <property type="match status" value="1"/>
</dbReference>
<evidence type="ECO:0000259" key="12">
    <source>
        <dbReference type="Pfam" id="PF14535"/>
    </source>
</evidence>
<evidence type="ECO:0000256" key="4">
    <source>
        <dbReference type="ARBA" id="ARBA00022598"/>
    </source>
</evidence>
<dbReference type="RefSeq" id="WP_103264968.1">
    <property type="nucleotide sequence ID" value="NZ_CABMLE010000006.1"/>
</dbReference>
<evidence type="ECO:0000313" key="13">
    <source>
        <dbReference type="EMBL" id="PNV67683.1"/>
    </source>
</evidence>
<accession>A0A2K2UBI5</accession>
<dbReference type="InterPro" id="IPR042099">
    <property type="entry name" value="ANL_N_sf"/>
</dbReference>
<keyword evidence="5" id="KW-0547">Nucleotide-binding</keyword>
<protein>
    <recommendedName>
        <fullName evidence="9">Phenylacetate-coenzyme A ligase</fullName>
        <ecNumber evidence="8">6.2.1.30</ecNumber>
    </recommendedName>
    <alternativeName>
        <fullName evidence="10">Phenylacetyl-CoA ligase</fullName>
    </alternativeName>
</protein>
<keyword evidence="14" id="KW-1185">Reference proteome</keyword>
<dbReference type="FunFam" id="3.40.50.12780:FF:000016">
    <property type="entry name" value="Phenylacetate-coenzyme A ligase"/>
    <property type="match status" value="1"/>
</dbReference>
<name>A0A2K2UBI5_9ACTN</name>
<dbReference type="EMBL" id="PPEK01000006">
    <property type="protein sequence ID" value="PNV67683.1"/>
    <property type="molecule type" value="Genomic_DNA"/>
</dbReference>
<evidence type="ECO:0000256" key="2">
    <source>
        <dbReference type="ARBA" id="ARBA00022450"/>
    </source>
</evidence>
<feature type="domain" description="AMP-dependent ligase C-terminal" evidence="12">
    <location>
        <begin position="321"/>
        <end position="412"/>
    </location>
</feature>
<keyword evidence="3" id="KW-0597">Phosphoprotein</keyword>
<evidence type="ECO:0000256" key="7">
    <source>
        <dbReference type="ARBA" id="ARBA00061566"/>
    </source>
</evidence>
<dbReference type="GO" id="GO:0000166">
    <property type="term" value="F:nucleotide binding"/>
    <property type="evidence" value="ECO:0007669"/>
    <property type="project" value="UniProtKB-KW"/>
</dbReference>
<dbReference type="GO" id="GO:0047475">
    <property type="term" value="F:phenylacetate-CoA ligase activity"/>
    <property type="evidence" value="ECO:0007669"/>
    <property type="project" value="UniProtKB-EC"/>
</dbReference>
<keyword evidence="2" id="KW-0596">Phosphopantetheine</keyword>
<evidence type="ECO:0000256" key="10">
    <source>
        <dbReference type="ARBA" id="ARBA00075111"/>
    </source>
</evidence>
<dbReference type="Gene3D" id="3.40.50.12780">
    <property type="entry name" value="N-terminal domain of ligase-like"/>
    <property type="match status" value="1"/>
</dbReference>
<dbReference type="OrthoDB" id="580775at2"/>
<dbReference type="Pfam" id="PF00501">
    <property type="entry name" value="AMP-binding"/>
    <property type="match status" value="1"/>
</dbReference>
<evidence type="ECO:0000256" key="5">
    <source>
        <dbReference type="ARBA" id="ARBA00022741"/>
    </source>
</evidence>
<evidence type="ECO:0000256" key="6">
    <source>
        <dbReference type="ARBA" id="ARBA00060591"/>
    </source>
</evidence>
<evidence type="ECO:0000256" key="3">
    <source>
        <dbReference type="ARBA" id="ARBA00022553"/>
    </source>
</evidence>
<evidence type="ECO:0000313" key="14">
    <source>
        <dbReference type="Proteomes" id="UP000236197"/>
    </source>
</evidence>
<dbReference type="AlphaFoldDB" id="A0A2K2UBI5"/>
<evidence type="ECO:0000259" key="11">
    <source>
        <dbReference type="Pfam" id="PF00501"/>
    </source>
</evidence>
<proteinExistence type="inferred from homology"/>
<comment type="pathway">
    <text evidence="6">Aromatic compound metabolism; phenylacetate degradation.</text>
</comment>
<evidence type="ECO:0000256" key="8">
    <source>
        <dbReference type="ARBA" id="ARBA00066629"/>
    </source>
</evidence>
<dbReference type="InterPro" id="IPR028154">
    <property type="entry name" value="AMP-dep_Lig_C"/>
</dbReference>
<dbReference type="SUPFAM" id="SSF56801">
    <property type="entry name" value="Acetyl-CoA synthetase-like"/>
    <property type="match status" value="1"/>
</dbReference>